<comment type="caution">
    <text evidence="6">The sequence shown here is derived from an EMBL/GenBank/DDBJ whole genome shotgun (WGS) entry which is preliminary data.</text>
</comment>
<dbReference type="InterPro" id="IPR014757">
    <property type="entry name" value="Tscrpt_reg_IclR_C"/>
</dbReference>
<dbReference type="EMBL" id="JBBEGM010000009">
    <property type="protein sequence ID" value="MEJ2863632.1"/>
    <property type="molecule type" value="Genomic_DNA"/>
</dbReference>
<name>A0ABU8MAG3_9PSEU</name>
<dbReference type="SUPFAM" id="SSF46785">
    <property type="entry name" value="Winged helix' DNA-binding domain"/>
    <property type="match status" value="1"/>
</dbReference>
<dbReference type="Gene3D" id="1.10.10.10">
    <property type="entry name" value="Winged helix-like DNA-binding domain superfamily/Winged helix DNA-binding domain"/>
    <property type="match status" value="1"/>
</dbReference>
<dbReference type="RefSeq" id="WP_337704995.1">
    <property type="nucleotide sequence ID" value="NZ_JBBEGM010000009.1"/>
</dbReference>
<dbReference type="InterPro" id="IPR036388">
    <property type="entry name" value="WH-like_DNA-bd_sf"/>
</dbReference>
<evidence type="ECO:0000256" key="2">
    <source>
        <dbReference type="ARBA" id="ARBA00023125"/>
    </source>
</evidence>
<evidence type="ECO:0000259" key="5">
    <source>
        <dbReference type="PROSITE" id="PS51078"/>
    </source>
</evidence>
<keyword evidence="7" id="KW-1185">Reference proteome</keyword>
<feature type="domain" description="HTH iclR-type" evidence="4">
    <location>
        <begin position="14"/>
        <end position="74"/>
    </location>
</feature>
<keyword evidence="1" id="KW-0805">Transcription regulation</keyword>
<dbReference type="InterPro" id="IPR036390">
    <property type="entry name" value="WH_DNA-bd_sf"/>
</dbReference>
<dbReference type="PROSITE" id="PS51077">
    <property type="entry name" value="HTH_ICLR"/>
    <property type="match status" value="1"/>
</dbReference>
<gene>
    <name evidence="6" type="ORF">WCD58_20900</name>
</gene>
<dbReference type="Pfam" id="PF09339">
    <property type="entry name" value="HTH_IclR"/>
    <property type="match status" value="1"/>
</dbReference>
<keyword evidence="3" id="KW-0804">Transcription</keyword>
<protein>
    <submittedName>
        <fullName evidence="6">IclR family transcriptional regulator</fullName>
    </submittedName>
</protein>
<evidence type="ECO:0000313" key="7">
    <source>
        <dbReference type="Proteomes" id="UP001369736"/>
    </source>
</evidence>
<dbReference type="SMART" id="SM00346">
    <property type="entry name" value="HTH_ICLR"/>
    <property type="match status" value="1"/>
</dbReference>
<evidence type="ECO:0000259" key="4">
    <source>
        <dbReference type="PROSITE" id="PS51077"/>
    </source>
</evidence>
<feature type="domain" description="IclR-ED" evidence="5">
    <location>
        <begin position="74"/>
        <end position="251"/>
    </location>
</feature>
<dbReference type="InterPro" id="IPR005471">
    <property type="entry name" value="Tscrpt_reg_IclR_N"/>
</dbReference>
<dbReference type="InterPro" id="IPR050707">
    <property type="entry name" value="HTH_MetabolicPath_Reg"/>
</dbReference>
<evidence type="ECO:0000256" key="1">
    <source>
        <dbReference type="ARBA" id="ARBA00023015"/>
    </source>
</evidence>
<dbReference type="Proteomes" id="UP001369736">
    <property type="component" value="Unassembled WGS sequence"/>
</dbReference>
<dbReference type="PANTHER" id="PTHR30136:SF24">
    <property type="entry name" value="HTH-TYPE TRANSCRIPTIONAL REPRESSOR ALLR"/>
    <property type="match status" value="1"/>
</dbReference>
<evidence type="ECO:0000256" key="3">
    <source>
        <dbReference type="ARBA" id="ARBA00023163"/>
    </source>
</evidence>
<dbReference type="InterPro" id="IPR029016">
    <property type="entry name" value="GAF-like_dom_sf"/>
</dbReference>
<dbReference type="PROSITE" id="PS51078">
    <property type="entry name" value="ICLR_ED"/>
    <property type="match status" value="1"/>
</dbReference>
<organism evidence="6 7">
    <name type="scientific">Actinomycetospora flava</name>
    <dbReference type="NCBI Taxonomy" id="3129232"/>
    <lineage>
        <taxon>Bacteria</taxon>
        <taxon>Bacillati</taxon>
        <taxon>Actinomycetota</taxon>
        <taxon>Actinomycetes</taxon>
        <taxon>Pseudonocardiales</taxon>
        <taxon>Pseudonocardiaceae</taxon>
        <taxon>Actinomycetospora</taxon>
    </lineage>
</organism>
<reference evidence="6 7" key="1">
    <citation type="submission" date="2024-03" db="EMBL/GenBank/DDBJ databases">
        <title>Actinomycetospora sp. OC33-EN07, a novel actinomycete isolated from wild orchid (Aerides multiflora).</title>
        <authorList>
            <person name="Suriyachadkun C."/>
        </authorList>
    </citation>
    <scope>NUCLEOTIDE SEQUENCE [LARGE SCALE GENOMIC DNA]</scope>
    <source>
        <strain evidence="6 7">OC33-EN07</strain>
    </source>
</reference>
<keyword evidence="2" id="KW-0238">DNA-binding</keyword>
<evidence type="ECO:0000313" key="6">
    <source>
        <dbReference type="EMBL" id="MEJ2863632.1"/>
    </source>
</evidence>
<dbReference type="Gene3D" id="3.30.450.40">
    <property type="match status" value="1"/>
</dbReference>
<proteinExistence type="predicted"/>
<dbReference type="PANTHER" id="PTHR30136">
    <property type="entry name" value="HELIX-TURN-HELIX TRANSCRIPTIONAL REGULATOR, ICLR FAMILY"/>
    <property type="match status" value="1"/>
</dbReference>
<dbReference type="SUPFAM" id="SSF55781">
    <property type="entry name" value="GAF domain-like"/>
    <property type="match status" value="1"/>
</dbReference>
<accession>A0ABU8MAG3</accession>
<dbReference type="Pfam" id="PF01614">
    <property type="entry name" value="IclR_C"/>
    <property type="match status" value="1"/>
</dbReference>
<sequence length="252" mass="28050">MEPISEKRPPAYAITSVDHALRLVTALQLEGSLTVATAAERLGVARSTAHRILQMLVYRDFARQDDGRVYRPGLLLELAAHSPSRTAWLRRTALPHLQRLSDTFEESVNLSIPSGATTRFIAGVECRRAWRVTSREGMVYPLYPTTTGMLHLASLSDHELREFLRSQPDLEERPSVVQDVERARRGGFAVNRQRTEKGLVAVGVPIRGTSGELLAGLSVTMPIRRYDERRLDGIVAFLRAIGADVEADLRVS</sequence>